<feature type="transmembrane region" description="Helical" evidence="1">
    <location>
        <begin position="64"/>
        <end position="88"/>
    </location>
</feature>
<keyword evidence="1" id="KW-0472">Membrane</keyword>
<protein>
    <submittedName>
        <fullName evidence="2">Uncharacterized protein</fullName>
    </submittedName>
</protein>
<dbReference type="EMBL" id="BQXY01000002">
    <property type="protein sequence ID" value="GKU25145.1"/>
    <property type="molecule type" value="Genomic_DNA"/>
</dbReference>
<comment type="caution">
    <text evidence="2">The sequence shown here is derived from an EMBL/GenBank/DDBJ whole genome shotgun (WGS) entry which is preliminary data.</text>
</comment>
<evidence type="ECO:0000313" key="3">
    <source>
        <dbReference type="Proteomes" id="UP001057868"/>
    </source>
</evidence>
<dbReference type="InterPro" id="IPR048147">
    <property type="entry name" value="CBO0543-like"/>
</dbReference>
<dbReference type="Proteomes" id="UP001057868">
    <property type="component" value="Unassembled WGS sequence"/>
</dbReference>
<accession>A0A9W5Y256</accession>
<organism evidence="2 3">
    <name type="scientific">Clostridium folliculivorans</name>
    <dbReference type="NCBI Taxonomy" id="2886038"/>
    <lineage>
        <taxon>Bacteria</taxon>
        <taxon>Bacillati</taxon>
        <taxon>Bacillota</taxon>
        <taxon>Clostridia</taxon>
        <taxon>Eubacteriales</taxon>
        <taxon>Clostridiaceae</taxon>
        <taxon>Clostridium</taxon>
    </lineage>
</organism>
<gene>
    <name evidence="2" type="ORF">CFOLD11_19710</name>
</gene>
<feature type="transmembrane region" description="Helical" evidence="1">
    <location>
        <begin position="129"/>
        <end position="152"/>
    </location>
</feature>
<keyword evidence="1" id="KW-1133">Transmembrane helix</keyword>
<dbReference type="NCBIfam" id="NF041644">
    <property type="entry name" value="CBO0543_fam"/>
    <property type="match status" value="1"/>
</dbReference>
<proteinExistence type="predicted"/>
<evidence type="ECO:0000313" key="2">
    <source>
        <dbReference type="EMBL" id="GKU25145.1"/>
    </source>
</evidence>
<keyword evidence="1" id="KW-0812">Transmembrane</keyword>
<name>A0A9W5Y256_9CLOT</name>
<keyword evidence="3" id="KW-1185">Reference proteome</keyword>
<evidence type="ECO:0000256" key="1">
    <source>
        <dbReference type="SAM" id="Phobius"/>
    </source>
</evidence>
<dbReference type="AlphaFoldDB" id="A0A9W5Y256"/>
<reference evidence="2" key="1">
    <citation type="journal article" date="2023" name="Int. J. Syst. Evol. Microbiol.">
        <title>&lt;i&gt;Clostridium folliculivorans&lt;/i&gt; sp. nov., isolated from soil samples of an organic paddy in Japan.</title>
        <authorList>
            <person name="Tazawa J."/>
            <person name="Kobayashi H."/>
            <person name="Tanizawa Y."/>
            <person name="Uchino A."/>
            <person name="Tanaka F."/>
            <person name="Urashima Y."/>
            <person name="Miura S."/>
            <person name="Sakamoto M."/>
            <person name="Ohkuma M."/>
            <person name="Tohno M."/>
        </authorList>
    </citation>
    <scope>NUCLEOTIDE SEQUENCE</scope>
    <source>
        <strain evidence="2">D1-1</strain>
    </source>
</reference>
<feature type="transmembrane region" description="Helical" evidence="1">
    <location>
        <begin position="28"/>
        <end position="52"/>
    </location>
</feature>
<feature type="transmembrane region" description="Helical" evidence="1">
    <location>
        <begin position="158"/>
        <end position="175"/>
    </location>
</feature>
<sequence>MIYLGKEHILGEVYKVVADNNRHLQQLWIGHIIFTWRWWLGVALTIIPWIIWIKARNKKETIRLLFTGLVVAIVTNVLDLIGICYGLWYYDYKVTPMTVIYVPWDFALFPVAIMLLLQLKPKVNVFIKAIGFAMICAFVFEPLFAWLDIYVYVKWKHWYSFIIYIPLYLIFNKIYNSKLLKQ</sequence>
<feature type="transmembrane region" description="Helical" evidence="1">
    <location>
        <begin position="100"/>
        <end position="117"/>
    </location>
</feature>